<feature type="domain" description="N-acetyltransferase" evidence="1">
    <location>
        <begin position="17"/>
        <end position="176"/>
    </location>
</feature>
<evidence type="ECO:0000259" key="1">
    <source>
        <dbReference type="PROSITE" id="PS51186"/>
    </source>
</evidence>
<dbReference type="PROSITE" id="PS51186">
    <property type="entry name" value="GNAT"/>
    <property type="match status" value="1"/>
</dbReference>
<dbReference type="SUPFAM" id="SSF55729">
    <property type="entry name" value="Acyl-CoA N-acyltransferases (Nat)"/>
    <property type="match status" value="1"/>
</dbReference>
<keyword evidence="2" id="KW-0808">Transferase</keyword>
<keyword evidence="3" id="KW-1185">Reference proteome</keyword>
<accession>A0A1W1XE29</accession>
<proteinExistence type="predicted"/>
<dbReference type="Gene3D" id="3.40.630.30">
    <property type="match status" value="1"/>
</dbReference>
<evidence type="ECO:0000313" key="2">
    <source>
        <dbReference type="EMBL" id="SMC22044.1"/>
    </source>
</evidence>
<dbReference type="EMBL" id="FWXH01000003">
    <property type="protein sequence ID" value="SMC22044.1"/>
    <property type="molecule type" value="Genomic_DNA"/>
</dbReference>
<dbReference type="InterPro" id="IPR051531">
    <property type="entry name" value="N-acetyltransferase"/>
</dbReference>
<reference evidence="2 3" key="1">
    <citation type="submission" date="2017-04" db="EMBL/GenBank/DDBJ databases">
        <authorList>
            <person name="Afonso C.L."/>
            <person name="Miller P.J."/>
            <person name="Scott M.A."/>
            <person name="Spackman E."/>
            <person name="Goraichik I."/>
            <person name="Dimitrov K.M."/>
            <person name="Suarez D.L."/>
            <person name="Swayne D.E."/>
        </authorList>
    </citation>
    <scope>NUCLEOTIDE SEQUENCE [LARGE SCALE GENOMIC DNA]</scope>
    <source>
        <strain evidence="2 3">DSM 12555</strain>
    </source>
</reference>
<protein>
    <submittedName>
        <fullName evidence="2">Ribosomal-protein-alanine N-acetyltransferase</fullName>
    </submittedName>
</protein>
<dbReference type="PANTHER" id="PTHR43792">
    <property type="entry name" value="GNAT FAMILY, PUTATIVE (AFU_ORTHOLOGUE AFUA_3G00765)-RELATED-RELATED"/>
    <property type="match status" value="1"/>
</dbReference>
<dbReference type="InterPro" id="IPR016181">
    <property type="entry name" value="Acyl_CoA_acyltransferase"/>
</dbReference>
<gene>
    <name evidence="2" type="ORF">SAMN02745134_01523</name>
</gene>
<dbReference type="RefSeq" id="WP_084115001.1">
    <property type="nucleotide sequence ID" value="NZ_FWXH01000003.1"/>
</dbReference>
<sequence>MKNEKFIKLLPFETNNLIIRKTILSDTYLLIKMDKNEEVQKFLGGIKNATFSEREKFMQKKIDKFDQGIIGMLTVVLKTSSEPIGFLNFDINESCNNAELSYIFDFDYWNKGYCTESAKKLVEVAFKNLKLHRVYSDTISGNIGSVKVLEKIGMIKEGERREHVFVNEISEYRNFIDYGILCCEYED</sequence>
<dbReference type="STRING" id="1121291.SAMN02745134_01523"/>
<dbReference type="InterPro" id="IPR000182">
    <property type="entry name" value="GNAT_dom"/>
</dbReference>
<dbReference type="GO" id="GO:0016747">
    <property type="term" value="F:acyltransferase activity, transferring groups other than amino-acyl groups"/>
    <property type="evidence" value="ECO:0007669"/>
    <property type="project" value="InterPro"/>
</dbReference>
<dbReference type="OrthoDB" id="9798081at2"/>
<dbReference type="AlphaFoldDB" id="A0A1W1XE29"/>
<evidence type="ECO:0000313" key="3">
    <source>
        <dbReference type="Proteomes" id="UP000192468"/>
    </source>
</evidence>
<dbReference type="Pfam" id="PF13302">
    <property type="entry name" value="Acetyltransf_3"/>
    <property type="match status" value="1"/>
</dbReference>
<organism evidence="2 3">
    <name type="scientific">Clostridium acidisoli DSM 12555</name>
    <dbReference type="NCBI Taxonomy" id="1121291"/>
    <lineage>
        <taxon>Bacteria</taxon>
        <taxon>Bacillati</taxon>
        <taxon>Bacillota</taxon>
        <taxon>Clostridia</taxon>
        <taxon>Eubacteriales</taxon>
        <taxon>Clostridiaceae</taxon>
        <taxon>Clostridium</taxon>
    </lineage>
</organism>
<name>A0A1W1XE29_9CLOT</name>
<dbReference type="Proteomes" id="UP000192468">
    <property type="component" value="Unassembled WGS sequence"/>
</dbReference>